<proteinExistence type="predicted"/>
<dbReference type="Proteomes" id="UP000288805">
    <property type="component" value="Unassembled WGS sequence"/>
</dbReference>
<feature type="region of interest" description="Disordered" evidence="1">
    <location>
        <begin position="347"/>
        <end position="370"/>
    </location>
</feature>
<dbReference type="AlphaFoldDB" id="A0A438JB37"/>
<gene>
    <name evidence="2" type="ORF">CK203_027534</name>
</gene>
<reference evidence="2 3" key="1">
    <citation type="journal article" date="2018" name="PLoS Genet.">
        <title>Population sequencing reveals clonal diversity and ancestral inbreeding in the grapevine cultivar Chardonnay.</title>
        <authorList>
            <person name="Roach M.J."/>
            <person name="Johnson D.L."/>
            <person name="Bohlmann J."/>
            <person name="van Vuuren H.J."/>
            <person name="Jones S.J."/>
            <person name="Pretorius I.S."/>
            <person name="Schmidt S.A."/>
            <person name="Borneman A.R."/>
        </authorList>
    </citation>
    <scope>NUCLEOTIDE SEQUENCE [LARGE SCALE GENOMIC DNA]</scope>
    <source>
        <strain evidence="3">cv. Chardonnay</strain>
        <tissue evidence="2">Leaf</tissue>
    </source>
</reference>
<protein>
    <submittedName>
        <fullName evidence="2">Uncharacterized protein</fullName>
    </submittedName>
</protein>
<comment type="caution">
    <text evidence="2">The sequence shown here is derived from an EMBL/GenBank/DDBJ whole genome shotgun (WGS) entry which is preliminary data.</text>
</comment>
<name>A0A438JB37_VITVI</name>
<evidence type="ECO:0000313" key="3">
    <source>
        <dbReference type="Proteomes" id="UP000288805"/>
    </source>
</evidence>
<evidence type="ECO:0000256" key="1">
    <source>
        <dbReference type="SAM" id="MobiDB-lite"/>
    </source>
</evidence>
<evidence type="ECO:0000313" key="2">
    <source>
        <dbReference type="EMBL" id="RVX06187.1"/>
    </source>
</evidence>
<organism evidence="2 3">
    <name type="scientific">Vitis vinifera</name>
    <name type="common">Grape</name>
    <dbReference type="NCBI Taxonomy" id="29760"/>
    <lineage>
        <taxon>Eukaryota</taxon>
        <taxon>Viridiplantae</taxon>
        <taxon>Streptophyta</taxon>
        <taxon>Embryophyta</taxon>
        <taxon>Tracheophyta</taxon>
        <taxon>Spermatophyta</taxon>
        <taxon>Magnoliopsida</taxon>
        <taxon>eudicotyledons</taxon>
        <taxon>Gunneridae</taxon>
        <taxon>Pentapetalae</taxon>
        <taxon>rosids</taxon>
        <taxon>Vitales</taxon>
        <taxon>Vitaceae</taxon>
        <taxon>Viteae</taxon>
        <taxon>Vitis</taxon>
    </lineage>
</organism>
<sequence length="370" mass="41327">MAITASVSFLSPSPSRLFCLQNHNPLSQPLFSLPFHSHAFPTFASPKKRLKPTAIPQNITPSAQASNDSAPMLPPYNVLITGSTKGSCFSSGSHLLLDQAKKKKAMLIYSIEARTYSKELSLRGVALEHKPHLVKWVVVCPDKRKRGAWGLKVFQFLIRLFFEVKEGYGVGLWKAIGKDWDIVRSRCSFVVGNGWRVLFWKDRMFGILLLKGRVRANPCFSSLFNDWEVDCVERFLAYLQWQQVLVEIISVLFWLSLGGEGRAKEGGFFLGFKVGGRGGEGLELTHLLVAIDNLIFYDANLGPLEYLSGEPTLYIFVTSFGSSPQILEGLRCNRGGIPDKLEVWKSQDFSKGGSDEGKPFKVNSRKKGKT</sequence>
<dbReference type="EMBL" id="QGNW01000052">
    <property type="protein sequence ID" value="RVX06187.1"/>
    <property type="molecule type" value="Genomic_DNA"/>
</dbReference>
<accession>A0A438JB37</accession>